<evidence type="ECO:0000313" key="6">
    <source>
        <dbReference type="EMBL" id="ECB6708001.1"/>
    </source>
</evidence>
<dbReference type="AlphaFoldDB" id="A0A3V8XMS9"/>
<dbReference type="EMBL" id="AAKMKW010000063">
    <property type="protein sequence ID" value="ECT3328897.1"/>
    <property type="molecule type" value="Genomic_DNA"/>
</dbReference>
<proteinExistence type="predicted"/>
<evidence type="ECO:0000313" key="20">
    <source>
        <dbReference type="EMBL" id="EDB4300668.1"/>
    </source>
</evidence>
<dbReference type="EMBL" id="DAARLW010000013">
    <property type="protein sequence ID" value="HAE2972898.1"/>
    <property type="molecule type" value="Genomic_DNA"/>
</dbReference>
<dbReference type="EMBL" id="AAGEDJ010000028">
    <property type="protein sequence ID" value="EBM9178427.1"/>
    <property type="molecule type" value="Genomic_DNA"/>
</dbReference>
<feature type="signal peptide" evidence="2">
    <location>
        <begin position="1"/>
        <end position="22"/>
    </location>
</feature>
<evidence type="ECO:0000313" key="28">
    <source>
        <dbReference type="Proteomes" id="UP000322618"/>
    </source>
</evidence>
<dbReference type="EMBL" id="AALCUX010000009">
    <property type="protein sequence ID" value="ECY3345145.1"/>
    <property type="molecule type" value="Genomic_DNA"/>
</dbReference>
<keyword evidence="1 2" id="KW-0732">Signal</keyword>
<evidence type="ECO:0000313" key="24">
    <source>
        <dbReference type="EMBL" id="HAE2972898.1"/>
    </source>
</evidence>
<evidence type="ECO:0000313" key="22">
    <source>
        <dbReference type="EMBL" id="EDG0898813.1"/>
    </source>
</evidence>
<reference evidence="27" key="6">
    <citation type="submission" date="2019-03" db="EMBL/GenBank/DDBJ databases">
        <authorList>
            <person name="Levent G."/>
            <person name="Schlochtermeier A."/>
            <person name="Ives S.E."/>
            <person name="Norman K.N."/>
            <person name="Lawhon S.D."/>
            <person name="Loneragan G.H."/>
            <person name="Anderson R.C."/>
            <person name="Scott H.M."/>
        </authorList>
    </citation>
    <scope>NUCLEOTIDE SEQUENCE</scope>
    <source>
        <strain evidence="27">ME2L-19-263</strain>
    </source>
</reference>
<feature type="domain" description="Saf-pilin pilus formation protein" evidence="3">
    <location>
        <begin position="24"/>
        <end position="164"/>
    </location>
</feature>
<evidence type="ECO:0000313" key="18">
    <source>
        <dbReference type="EMBL" id="ECZ7804869.1"/>
    </source>
</evidence>
<evidence type="ECO:0000313" key="5">
    <source>
        <dbReference type="EMBL" id="EBO8587617.1"/>
    </source>
</evidence>
<dbReference type="Proteomes" id="UP000839901">
    <property type="component" value="Unassembled WGS sequence"/>
</dbReference>
<evidence type="ECO:0000259" key="3">
    <source>
        <dbReference type="Pfam" id="PF09460"/>
    </source>
</evidence>
<dbReference type="EMBL" id="AAHYIA010000014">
    <property type="protein sequence ID" value="ECB6708001.1"/>
    <property type="molecule type" value="Genomic_DNA"/>
</dbReference>
<evidence type="ECO:0000313" key="9">
    <source>
        <dbReference type="EMBL" id="ECT3328897.1"/>
    </source>
</evidence>
<dbReference type="EMBL" id="SRBT01000007">
    <property type="protein sequence ID" value="KAA7151561.1"/>
    <property type="molecule type" value="Genomic_DNA"/>
</dbReference>
<protein>
    <submittedName>
        <fullName evidence="6">Pilus assembly protein</fullName>
    </submittedName>
</protein>
<reference evidence="23" key="1">
    <citation type="journal article" date="2018" name="Genome Biol.">
        <title>SKESA: strategic k-mer extension for scrupulous assemblies.</title>
        <authorList>
            <person name="Souvorov A."/>
            <person name="Agarwala R."/>
            <person name="Lipman D.J."/>
        </authorList>
    </citation>
    <scope>NUCLEOTIDE SEQUENCE</scope>
    <source>
        <strain evidence="24">09-1991</strain>
        <strain evidence="25">10-6841</strain>
        <strain evidence="26">12-1128</strain>
        <strain evidence="23">Salmonella enterica</strain>
    </source>
</reference>
<dbReference type="InterPro" id="IPR037028">
    <property type="entry name" value="Dr_adhesin_sf"/>
</dbReference>
<dbReference type="RefSeq" id="WP_000835832.1">
    <property type="nucleotide sequence ID" value="NZ_CP032816.1"/>
</dbReference>
<evidence type="ECO:0000313" key="16">
    <source>
        <dbReference type="EMBL" id="ECY6787892.1"/>
    </source>
</evidence>
<evidence type="ECO:0000313" key="26">
    <source>
        <dbReference type="EMBL" id="HAE8951226.1"/>
    </source>
</evidence>
<dbReference type="SUPFAM" id="SSF49401">
    <property type="entry name" value="Bacterial adhesins"/>
    <property type="match status" value="1"/>
</dbReference>
<dbReference type="PROSITE" id="PS51257">
    <property type="entry name" value="PROKAR_LIPOPROTEIN"/>
    <property type="match status" value="1"/>
</dbReference>
<dbReference type="EMBL" id="AAKXFP010000026">
    <property type="protein sequence ID" value="ECW6427769.1"/>
    <property type="molecule type" value="Genomic_DNA"/>
</dbReference>
<dbReference type="EMBL" id="AAKLCW010000092">
    <property type="protein sequence ID" value="ECS9171038.1"/>
    <property type="molecule type" value="Genomic_DNA"/>
</dbReference>
<dbReference type="EMBL" id="AAKSJB010000075">
    <property type="protein sequence ID" value="ECV2335948.1"/>
    <property type="molecule type" value="Genomic_DNA"/>
</dbReference>
<dbReference type="InterPro" id="IPR008966">
    <property type="entry name" value="Adhesion_dom_sf"/>
</dbReference>
<evidence type="ECO:0000313" key="13">
    <source>
        <dbReference type="EMBL" id="ECW6427769.1"/>
    </source>
</evidence>
<evidence type="ECO:0000313" key="27">
    <source>
        <dbReference type="EMBL" id="KAA7151561.1"/>
    </source>
</evidence>
<evidence type="ECO:0000313" key="11">
    <source>
        <dbReference type="EMBL" id="ECV2335948.1"/>
    </source>
</evidence>
<evidence type="ECO:0000313" key="10">
    <source>
        <dbReference type="EMBL" id="ECV0719891.1"/>
    </source>
</evidence>
<dbReference type="InterPro" id="IPR018569">
    <property type="entry name" value="Saf-pilin_pilus_formation"/>
</dbReference>
<reference evidence="6" key="7">
    <citation type="submission" date="2019-03" db="EMBL/GenBank/DDBJ databases">
        <authorList>
            <person name="Ashton P.M."/>
            <person name="Dallman T."/>
            <person name="Nair S."/>
            <person name="De Pinna E."/>
            <person name="Peters T."/>
            <person name="Grant K."/>
        </authorList>
    </citation>
    <scope>NUCLEOTIDE SEQUENCE</scope>
    <source>
        <strain evidence="6">319650</strain>
        <strain evidence="17">56964</strain>
    </source>
</reference>
<name>A0A3V8XMS9_SALMO</name>
<dbReference type="Proteomes" id="UP000322618">
    <property type="component" value="Unassembled WGS sequence"/>
</dbReference>
<evidence type="ECO:0000313" key="25">
    <source>
        <dbReference type="EMBL" id="HAE3987477.1"/>
    </source>
</evidence>
<reference evidence="24" key="3">
    <citation type="submission" date="2018-07" db="EMBL/GenBank/DDBJ databases">
        <authorList>
            <consortium name="NCBI Pathogen Detection Project"/>
        </authorList>
    </citation>
    <scope>NUCLEOTIDE SEQUENCE</scope>
    <source>
        <strain evidence="24">09-1991</strain>
        <strain evidence="25">10-6841</strain>
        <strain evidence="26">12-1128</strain>
        <strain evidence="23">Salmonella enterica</strain>
    </source>
</reference>
<evidence type="ECO:0000313" key="7">
    <source>
        <dbReference type="EMBL" id="ECS9000456.1"/>
    </source>
</evidence>
<evidence type="ECO:0000313" key="21">
    <source>
        <dbReference type="EMBL" id="EDC6720312.1"/>
    </source>
</evidence>
<comment type="caution">
    <text evidence="6">The sequence shown here is derived from an EMBL/GenBank/DDBJ whole genome shotgun (WGS) entry which is preliminary data.</text>
</comment>
<evidence type="ECO:0000313" key="15">
    <source>
        <dbReference type="EMBL" id="ECY3345145.1"/>
    </source>
</evidence>
<dbReference type="EMBL" id="AALEDO010000009">
    <property type="protein sequence ID" value="ECY6787892.1"/>
    <property type="molecule type" value="Genomic_DNA"/>
</dbReference>
<dbReference type="EMBL" id="AAMCZA010000027">
    <property type="protein sequence ID" value="EDG0898813.1"/>
    <property type="molecule type" value="Genomic_DNA"/>
</dbReference>
<evidence type="ECO:0000256" key="1">
    <source>
        <dbReference type="ARBA" id="ARBA00022729"/>
    </source>
</evidence>
<dbReference type="EMBL" id="AAKSCW010000031">
    <property type="protein sequence ID" value="ECV3152160.1"/>
    <property type="molecule type" value="Genomic_DNA"/>
</dbReference>
<evidence type="ECO:0000313" key="14">
    <source>
        <dbReference type="EMBL" id="ECX1555304.1"/>
    </source>
</evidence>
<sequence length="164" mass="17189">MKSIKKLIIASALSMMAASCYAAGFLPDTEQQKSVDISFAAPESLTVSLEQVPGLMAGRGHDGMDIAKLTVSSASIQEFGARGVSSSILGSAGSEWKITGKNSGESILVGFSTNVATAKGPKMWNGETWSTFDTNAPVNIVITGDQDIPPDTYPLTLDLVGYRP</sequence>
<dbReference type="EMBL" id="AALNLT010000017">
    <property type="protein sequence ID" value="EDB4300668.1"/>
    <property type="molecule type" value="Genomic_DNA"/>
</dbReference>
<dbReference type="EMBL" id="DAATOZ010000080">
    <property type="protein sequence ID" value="HAE8951226.1"/>
    <property type="molecule type" value="Genomic_DNA"/>
</dbReference>
<dbReference type="EMBL" id="AALIOX010000013">
    <property type="protein sequence ID" value="EDA0012054.1"/>
    <property type="molecule type" value="Genomic_DNA"/>
</dbReference>
<evidence type="ECO:0000313" key="17">
    <source>
        <dbReference type="EMBL" id="ECY9608320.1"/>
    </source>
</evidence>
<dbReference type="EMBL" id="DAAQUD010000014">
    <property type="protein sequence ID" value="HAE0882305.1"/>
    <property type="molecule type" value="Genomic_DNA"/>
</dbReference>
<dbReference type="EMBL" id="AAGJVW010000015">
    <property type="protein sequence ID" value="EBO8587617.1"/>
    <property type="molecule type" value="Genomic_DNA"/>
</dbReference>
<dbReference type="Gene3D" id="2.60.40.1570">
    <property type="entry name" value="Dr adhesin"/>
    <property type="match status" value="1"/>
</dbReference>
<reference evidence="27 28" key="5">
    <citation type="journal article" date="2019" name="Proc. Natl. Acad. Sci. U.S.A.">
        <title>Microbiome composition shapes rapid genomic adaptation of Drosophila melanogaster.</title>
        <authorList>
            <person name="Rudman S.M."/>
            <person name="Greenblum S."/>
            <person name="Hughes R.C."/>
            <person name="Rajpurohit S."/>
            <person name="Kiratli O."/>
            <person name="Lowder D.B."/>
            <person name="Lemmon S.G."/>
            <person name="Petrov D.A."/>
            <person name="Chaston J.M."/>
            <person name="Schmidt P."/>
        </authorList>
    </citation>
    <scope>NUCLEOTIDE SEQUENCE [LARGE SCALE GENOMIC DNA]</scope>
    <source>
        <strain evidence="27 28">ME2L-19-263</strain>
    </source>
</reference>
<dbReference type="EMBL" id="AAKYVF010000016">
    <property type="protein sequence ID" value="ECX1555304.1"/>
    <property type="molecule type" value="Genomic_DNA"/>
</dbReference>
<organism evidence="6">
    <name type="scientific">Salmonella montevideo</name>
    <dbReference type="NCBI Taxonomy" id="115981"/>
    <lineage>
        <taxon>Bacteria</taxon>
        <taxon>Pseudomonadati</taxon>
        <taxon>Pseudomonadota</taxon>
        <taxon>Gammaproteobacteria</taxon>
        <taxon>Enterobacterales</taxon>
        <taxon>Enterobacteriaceae</taxon>
        <taxon>Salmonella</taxon>
    </lineage>
</organism>
<dbReference type="EMBL" id="DAARUM010000018">
    <property type="protein sequence ID" value="HAE3987477.1"/>
    <property type="molecule type" value="Genomic_DNA"/>
</dbReference>
<evidence type="ECO:0000313" key="19">
    <source>
        <dbReference type="EMBL" id="EDA0012054.1"/>
    </source>
</evidence>
<evidence type="ECO:0000313" key="8">
    <source>
        <dbReference type="EMBL" id="ECS9171038.1"/>
    </source>
</evidence>
<evidence type="ECO:0000313" key="12">
    <source>
        <dbReference type="EMBL" id="ECV3152160.1"/>
    </source>
</evidence>
<accession>A0A3V8XMS9</accession>
<dbReference type="CDD" id="cd18775">
    <property type="entry name" value="SafA-like"/>
    <property type="match status" value="1"/>
</dbReference>
<dbReference type="EMBL" id="AAKSUE010000011">
    <property type="protein sequence ID" value="ECV0719891.1"/>
    <property type="molecule type" value="Genomic_DNA"/>
</dbReference>
<dbReference type="EMBL" id="AALRRW010000010">
    <property type="protein sequence ID" value="EDC6720312.1"/>
    <property type="molecule type" value="Genomic_DNA"/>
</dbReference>
<reference evidence="7" key="4">
    <citation type="submission" date="2018-07" db="EMBL/GenBank/DDBJ databases">
        <authorList>
            <consortium name="NARMS: The National Antimicrobial Resistance Monitoring System"/>
        </authorList>
    </citation>
    <scope>NUCLEOTIDE SEQUENCE</scope>
    <source>
        <strain evidence="7">FSIS11705537</strain>
        <strain evidence="16">FSIS11807106</strain>
        <strain evidence="12">FSIS11810643</strain>
        <strain evidence="5">FSIS11815944</strain>
        <strain evidence="4">FSIS11920988</strain>
        <strain evidence="14">FSIS1500714</strain>
        <strain evidence="15">FSIS1504186</strain>
        <strain evidence="21">FSIS1607655</strain>
        <strain evidence="22">FSIS1700054</strain>
    </source>
</reference>
<dbReference type="NCBIfam" id="NF011767">
    <property type="entry name" value="PRK15221.1"/>
    <property type="match status" value="1"/>
</dbReference>
<feature type="chain" id="PRO_5035564404" evidence="2">
    <location>
        <begin position="23"/>
        <end position="164"/>
    </location>
</feature>
<dbReference type="Pfam" id="PF09460">
    <property type="entry name" value="Saf-Nte_pilin"/>
    <property type="match status" value="1"/>
</dbReference>
<evidence type="ECO:0000313" key="4">
    <source>
        <dbReference type="EMBL" id="EBM9178427.1"/>
    </source>
</evidence>
<dbReference type="EMBL" id="AALHUF010000015">
    <property type="protein sequence ID" value="ECZ7804869.1"/>
    <property type="molecule type" value="Genomic_DNA"/>
</dbReference>
<gene>
    <name evidence="18" type="ORF">AIG37_18715</name>
    <name evidence="14" type="ORF">APO85_14400</name>
    <name evidence="15" type="ORF">AU259_13975</name>
    <name evidence="17" type="ORF">AVH73_18520</name>
    <name evidence="19" type="ORF">AXU14_17225</name>
    <name evidence="20" type="ORF">AXU32_08885</name>
    <name evidence="22" type="ORF">B6C67_17885</name>
    <name evidence="21" type="ORF">BIW02_14680</name>
    <name evidence="16" type="ORF">C2689_15655</name>
    <name evidence="7" type="ORF">CW117_15570</name>
    <name evidence="10" type="ORF">D0215_09260</name>
    <name evidence="9" type="ORF">D2K49_21370</name>
    <name evidence="8" type="ORF">DK664_22200</name>
    <name evidence="12" type="ORF">DPL19_18635</name>
    <name evidence="11" type="ORF">DT992_23485</name>
    <name evidence="6" type="ORF">E0U36_14520</name>
    <name evidence="27" type="ORF">E4933_14900</name>
    <name evidence="5" type="ORF">EIC46_12750</name>
    <name evidence="4" type="ORF">FEH78_19035</name>
    <name evidence="23" type="ORF">G2910_19525</name>
    <name evidence="24" type="ORF">G3401_003227</name>
    <name evidence="25" type="ORF">G4B33_003196</name>
    <name evidence="26" type="ORF">G4Y21_004317</name>
    <name evidence="13" type="ORF">II32_19485</name>
</gene>
<reference evidence="8" key="2">
    <citation type="submission" date="2018-05" db="EMBL/GenBank/DDBJ databases">
        <authorList>
            <consortium name="GenomeTrakr network: Whole genome sequencing for foodborne pathogen traceback"/>
        </authorList>
    </citation>
    <scope>NUCLEOTIDE SEQUENCE</scope>
    <source>
        <strain evidence="19">CFSAN032143</strain>
        <strain evidence="20">CFSAN032161</strain>
        <strain evidence="18">FDA00004064</strain>
        <strain evidence="8">FSIS11809966</strain>
        <strain evidence="11">FSIS11811659</strain>
        <strain evidence="10">FSIS11813078</strain>
        <strain evidence="9">FSIS11813543</strain>
        <strain evidence="13">MDH-2014-00368</strain>
    </source>
</reference>
<dbReference type="EMBL" id="AALGFK010000032">
    <property type="protein sequence ID" value="ECY9608320.1"/>
    <property type="molecule type" value="Genomic_DNA"/>
</dbReference>
<dbReference type="EMBL" id="AAKKUG010000008">
    <property type="protein sequence ID" value="ECS9000456.1"/>
    <property type="molecule type" value="Genomic_DNA"/>
</dbReference>
<evidence type="ECO:0000256" key="2">
    <source>
        <dbReference type="SAM" id="SignalP"/>
    </source>
</evidence>
<evidence type="ECO:0000313" key="23">
    <source>
        <dbReference type="EMBL" id="HAE0882305.1"/>
    </source>
</evidence>